<keyword evidence="1" id="KW-0812">Transmembrane</keyword>
<evidence type="ECO:0000259" key="2">
    <source>
        <dbReference type="Pfam" id="PF04892"/>
    </source>
</evidence>
<gene>
    <name evidence="3" type="ORF">MNBD_CHLOROFLEXI01-768</name>
</gene>
<keyword evidence="1" id="KW-0472">Membrane</keyword>
<dbReference type="AlphaFoldDB" id="A0A3B0UP82"/>
<dbReference type="NCBIfam" id="NF037970">
    <property type="entry name" value="vanZ_1"/>
    <property type="match status" value="1"/>
</dbReference>
<proteinExistence type="predicted"/>
<organism evidence="3">
    <name type="scientific">hydrothermal vent metagenome</name>
    <dbReference type="NCBI Taxonomy" id="652676"/>
    <lineage>
        <taxon>unclassified sequences</taxon>
        <taxon>metagenomes</taxon>
        <taxon>ecological metagenomes</taxon>
    </lineage>
</organism>
<feature type="domain" description="VanZ-like" evidence="2">
    <location>
        <begin position="16"/>
        <end position="119"/>
    </location>
</feature>
<dbReference type="Pfam" id="PF04892">
    <property type="entry name" value="VanZ"/>
    <property type="match status" value="1"/>
</dbReference>
<protein>
    <recommendedName>
        <fullName evidence="2">VanZ-like domain-containing protein</fullName>
    </recommendedName>
</protein>
<dbReference type="InterPro" id="IPR006976">
    <property type="entry name" value="VanZ-like"/>
</dbReference>
<dbReference type="EMBL" id="UOEU01000406">
    <property type="protein sequence ID" value="VAW32925.1"/>
    <property type="molecule type" value="Genomic_DNA"/>
</dbReference>
<reference evidence="3" key="1">
    <citation type="submission" date="2018-06" db="EMBL/GenBank/DDBJ databases">
        <authorList>
            <person name="Zhirakovskaya E."/>
        </authorList>
    </citation>
    <scope>NUCLEOTIDE SEQUENCE</scope>
</reference>
<evidence type="ECO:0000256" key="1">
    <source>
        <dbReference type="SAM" id="Phobius"/>
    </source>
</evidence>
<keyword evidence="1" id="KW-1133">Transmembrane helix</keyword>
<feature type="transmembrane region" description="Helical" evidence="1">
    <location>
        <begin position="12"/>
        <end position="29"/>
    </location>
</feature>
<name>A0A3B0UP82_9ZZZZ</name>
<accession>A0A3B0UP82</accession>
<sequence>MWRIFAKRASLLSRWLPLLLMMGVVFFASHQPSGTLPDFGFWDLGMKKGGHFLGYAFLTLLAMRAVLDWKRPYLAAFLIVFLFALSDEYHQTFVPGRNGTFVDVFIDMSGALSCMLLLRWRQFLLLQENVKR</sequence>
<evidence type="ECO:0000313" key="3">
    <source>
        <dbReference type="EMBL" id="VAW32925.1"/>
    </source>
</evidence>
<feature type="transmembrane region" description="Helical" evidence="1">
    <location>
        <begin position="49"/>
        <end position="67"/>
    </location>
</feature>